<keyword evidence="3" id="KW-1185">Reference proteome</keyword>
<feature type="transmembrane region" description="Helical" evidence="1">
    <location>
        <begin position="6"/>
        <end position="25"/>
    </location>
</feature>
<keyword evidence="1" id="KW-0472">Membrane</keyword>
<organism evidence="2 3">
    <name type="scientific">Alkalimonas mucilaginosa</name>
    <dbReference type="NCBI Taxonomy" id="3057676"/>
    <lineage>
        <taxon>Bacteria</taxon>
        <taxon>Pseudomonadati</taxon>
        <taxon>Pseudomonadota</taxon>
        <taxon>Gammaproteobacteria</taxon>
        <taxon>Alkalimonas</taxon>
    </lineage>
</organism>
<keyword evidence="1" id="KW-0812">Transmembrane</keyword>
<evidence type="ECO:0000313" key="3">
    <source>
        <dbReference type="Proteomes" id="UP001339167"/>
    </source>
</evidence>
<accession>A0ABU7JJE1</accession>
<evidence type="ECO:0000313" key="2">
    <source>
        <dbReference type="EMBL" id="MEE2025800.1"/>
    </source>
</evidence>
<protein>
    <submittedName>
        <fullName evidence="2">Uncharacterized protein</fullName>
    </submittedName>
</protein>
<comment type="caution">
    <text evidence="2">The sequence shown here is derived from an EMBL/GenBank/DDBJ whole genome shotgun (WGS) entry which is preliminary data.</text>
</comment>
<proteinExistence type="predicted"/>
<gene>
    <name evidence="2" type="ORF">QWF21_16295</name>
</gene>
<feature type="transmembrane region" description="Helical" evidence="1">
    <location>
        <begin position="59"/>
        <end position="77"/>
    </location>
</feature>
<dbReference type="Proteomes" id="UP001339167">
    <property type="component" value="Unassembled WGS sequence"/>
</dbReference>
<dbReference type="EMBL" id="JAUGZK010000017">
    <property type="protein sequence ID" value="MEE2025800.1"/>
    <property type="molecule type" value="Genomic_DNA"/>
</dbReference>
<evidence type="ECO:0000256" key="1">
    <source>
        <dbReference type="SAM" id="Phobius"/>
    </source>
</evidence>
<name>A0ABU7JJE1_9GAMM</name>
<reference evidence="2 3" key="1">
    <citation type="submission" date="2023-06" db="EMBL/GenBank/DDBJ databases">
        <title>Alkalimonas sp., MEB004 an alkaliphilic bacterium isolated from Lonar Lake, India.</title>
        <authorList>
            <person name="Joshi A."/>
            <person name="Thite S."/>
        </authorList>
    </citation>
    <scope>NUCLEOTIDE SEQUENCE [LARGE SCALE GENOMIC DNA]</scope>
    <source>
        <strain evidence="2 3">MEB004</strain>
    </source>
</reference>
<sequence length="105" mass="11411">MDSLLLVSLFNAGIVAVAILGYLLLYPTPAYRGVCLLLVMVITAAVINVLEDQHLSRDWHLISPVFVLGFGPALYPLRGSSSRPMVFCTIASLTRLAYSGESWAI</sequence>
<feature type="transmembrane region" description="Helical" evidence="1">
    <location>
        <begin position="30"/>
        <end position="47"/>
    </location>
</feature>
<keyword evidence="1" id="KW-1133">Transmembrane helix</keyword>